<accession>A0ABZ0SFY4</accession>
<dbReference type="PANTHER" id="PTHR43238:SF1">
    <property type="entry name" value="GDP-L-FUCOSE SYNTHASE"/>
    <property type="match status" value="1"/>
</dbReference>
<proteinExistence type="predicted"/>
<dbReference type="EC" id="1.1.1.271" evidence="2"/>
<reference evidence="2 3" key="1">
    <citation type="journal article" date="2023" name="Microorganisms">
        <title>Thiorhodovibrio frisius and Trv. litoralis spp. nov., Two Novel Members from a Clade of Fastidious Purple Sulfur Bacteria That Exhibit Unique Red-Shifted Light-Harvesting Capabilities.</title>
        <authorList>
            <person name="Methner A."/>
            <person name="Kuzyk S.B."/>
            <person name="Petersen J."/>
            <person name="Bauer S."/>
            <person name="Brinkmann H."/>
            <person name="Sichau K."/>
            <person name="Wanner G."/>
            <person name="Wolf J."/>
            <person name="Neumann-Schaal M."/>
            <person name="Henke P."/>
            <person name="Tank M."/>
            <person name="Sproer C."/>
            <person name="Bunk B."/>
            <person name="Overmann J."/>
        </authorList>
    </citation>
    <scope>NUCLEOTIDE SEQUENCE [LARGE SCALE GENOMIC DNA]</scope>
    <source>
        <strain evidence="2 3">DSM 6702</strain>
    </source>
</reference>
<evidence type="ECO:0000259" key="1">
    <source>
        <dbReference type="Pfam" id="PF01370"/>
    </source>
</evidence>
<name>A0ABZ0SFY4_9GAMM</name>
<keyword evidence="2" id="KW-0560">Oxidoreductase</keyword>
<dbReference type="GO" id="GO:0050577">
    <property type="term" value="F:GDP-L-fucose synthase activity"/>
    <property type="evidence" value="ECO:0007669"/>
    <property type="project" value="UniProtKB-EC"/>
</dbReference>
<gene>
    <name evidence="2" type="primary">fcl_4</name>
    <name evidence="2" type="ORF">Thiowin_04574</name>
</gene>
<organism evidence="2 3">
    <name type="scientific">Thiorhodovibrio winogradskyi</name>
    <dbReference type="NCBI Taxonomy" id="77007"/>
    <lineage>
        <taxon>Bacteria</taxon>
        <taxon>Pseudomonadati</taxon>
        <taxon>Pseudomonadota</taxon>
        <taxon>Gammaproteobacteria</taxon>
        <taxon>Chromatiales</taxon>
        <taxon>Chromatiaceae</taxon>
        <taxon>Thiorhodovibrio</taxon>
    </lineage>
</organism>
<feature type="domain" description="NAD-dependent epimerase/dehydratase" evidence="1">
    <location>
        <begin position="12"/>
        <end position="98"/>
    </location>
</feature>
<sequence length="192" mass="21298">MSSQPSSASIYIAGLKLCESYNRQYGTDFRCVMPTNLYGPGDNFDLANSHVLPALIRRFHQATLDAAPTVSVWGSGAPRRELLHVDDMAAACLHVMNLDTDTWRTQVDPRCSHLNVGTGVDLTIADLAHLVADIVGFQGQLVFDPSHPDGPPQKRLDVTRLNALGWSARIDLAEGIRQTYHWFLHHQDQARL</sequence>
<dbReference type="PANTHER" id="PTHR43238">
    <property type="entry name" value="GDP-L-FUCOSE SYNTHASE"/>
    <property type="match status" value="1"/>
</dbReference>
<dbReference type="InterPro" id="IPR036291">
    <property type="entry name" value="NAD(P)-bd_dom_sf"/>
</dbReference>
<dbReference type="Pfam" id="PF01370">
    <property type="entry name" value="Epimerase"/>
    <property type="match status" value="1"/>
</dbReference>
<keyword evidence="3" id="KW-1185">Reference proteome</keyword>
<dbReference type="Proteomes" id="UP001432180">
    <property type="component" value="Chromosome"/>
</dbReference>
<evidence type="ECO:0000313" key="2">
    <source>
        <dbReference type="EMBL" id="WPL19447.1"/>
    </source>
</evidence>
<dbReference type="EMBL" id="CP121472">
    <property type="protein sequence ID" value="WPL19447.1"/>
    <property type="molecule type" value="Genomic_DNA"/>
</dbReference>
<dbReference type="Gene3D" id="3.40.50.720">
    <property type="entry name" value="NAD(P)-binding Rossmann-like Domain"/>
    <property type="match status" value="1"/>
</dbReference>
<dbReference type="InterPro" id="IPR001509">
    <property type="entry name" value="Epimerase_deHydtase"/>
</dbReference>
<protein>
    <submittedName>
        <fullName evidence="2">GDP-L-fucose synthase</fullName>
        <ecNumber evidence="2">1.1.1.271</ecNumber>
    </submittedName>
</protein>
<evidence type="ECO:0000313" key="3">
    <source>
        <dbReference type="Proteomes" id="UP001432180"/>
    </source>
</evidence>
<dbReference type="SUPFAM" id="SSF51735">
    <property type="entry name" value="NAD(P)-binding Rossmann-fold domains"/>
    <property type="match status" value="1"/>
</dbReference>